<dbReference type="Gene3D" id="1.25.40.10">
    <property type="entry name" value="Tetratricopeptide repeat domain"/>
    <property type="match status" value="1"/>
</dbReference>
<dbReference type="Gene3D" id="2.120.10.80">
    <property type="entry name" value="Kelch-type beta propeller"/>
    <property type="match status" value="2"/>
</dbReference>
<feature type="region of interest" description="Disordered" evidence="5">
    <location>
        <begin position="383"/>
        <end position="418"/>
    </location>
</feature>
<protein>
    <submittedName>
        <fullName evidence="8">Aste57867_20644 protein</fullName>
    </submittedName>
</protein>
<organism evidence="8 9">
    <name type="scientific">Aphanomyces stellatus</name>
    <dbReference type="NCBI Taxonomy" id="120398"/>
    <lineage>
        <taxon>Eukaryota</taxon>
        <taxon>Sar</taxon>
        <taxon>Stramenopiles</taxon>
        <taxon>Oomycota</taxon>
        <taxon>Saprolegniomycetes</taxon>
        <taxon>Saprolegniales</taxon>
        <taxon>Verrucalvaceae</taxon>
        <taxon>Aphanomyces</taxon>
    </lineage>
</organism>
<name>A0A485LHG4_9STRA</name>
<dbReference type="Proteomes" id="UP000332933">
    <property type="component" value="Unassembled WGS sequence"/>
</dbReference>
<dbReference type="SUPFAM" id="SSF50965">
    <property type="entry name" value="Galactose oxidase, central domain"/>
    <property type="match status" value="1"/>
</dbReference>
<reference evidence="8 9" key="1">
    <citation type="submission" date="2019-03" db="EMBL/GenBank/DDBJ databases">
        <authorList>
            <person name="Gaulin E."/>
            <person name="Dumas B."/>
        </authorList>
    </citation>
    <scope>NUCLEOTIDE SEQUENCE [LARGE SCALE GENOMIC DNA]</scope>
    <source>
        <strain evidence="8">CBS 568.67</strain>
    </source>
</reference>
<dbReference type="GO" id="GO:0003682">
    <property type="term" value="F:chromatin binding"/>
    <property type="evidence" value="ECO:0007669"/>
    <property type="project" value="InterPro"/>
</dbReference>
<dbReference type="InterPro" id="IPR052637">
    <property type="entry name" value="KLHDC3-like"/>
</dbReference>
<dbReference type="Pfam" id="PF24681">
    <property type="entry name" value="Kelch_KLHDC2_KLHL20_DRC7"/>
    <property type="match status" value="1"/>
</dbReference>
<dbReference type="InterPro" id="IPR002893">
    <property type="entry name" value="Znf_MYND"/>
</dbReference>
<gene>
    <name evidence="8" type="primary">Aste57867_20644</name>
    <name evidence="7" type="ORF">As57867_020576</name>
    <name evidence="8" type="ORF">ASTE57867_20644</name>
</gene>
<evidence type="ECO:0000313" key="8">
    <source>
        <dbReference type="EMBL" id="VFT97324.1"/>
    </source>
</evidence>
<dbReference type="InterPro" id="IPR011990">
    <property type="entry name" value="TPR-like_helical_dom_sf"/>
</dbReference>
<dbReference type="InterPro" id="IPR011043">
    <property type="entry name" value="Gal_Oxase/kelch_b-propeller"/>
</dbReference>
<evidence type="ECO:0000256" key="2">
    <source>
        <dbReference type="ARBA" id="ARBA00022771"/>
    </source>
</evidence>
<evidence type="ECO:0000259" key="6">
    <source>
        <dbReference type="PROSITE" id="PS50865"/>
    </source>
</evidence>
<dbReference type="InterPro" id="IPR015915">
    <property type="entry name" value="Kelch-typ_b-propeller"/>
</dbReference>
<dbReference type="SUPFAM" id="SSF117281">
    <property type="entry name" value="Kelch motif"/>
    <property type="match status" value="1"/>
</dbReference>
<dbReference type="EMBL" id="VJMH01006897">
    <property type="protein sequence ID" value="KAF0687660.1"/>
    <property type="molecule type" value="Genomic_DNA"/>
</dbReference>
<dbReference type="SUPFAM" id="SSF144232">
    <property type="entry name" value="HIT/MYND zinc finger-like"/>
    <property type="match status" value="1"/>
</dbReference>
<feature type="compositionally biased region" description="Basic and acidic residues" evidence="5">
    <location>
        <begin position="387"/>
        <end position="396"/>
    </location>
</feature>
<reference evidence="7" key="2">
    <citation type="submission" date="2019-06" db="EMBL/GenBank/DDBJ databases">
        <title>Genomics analysis of Aphanomyces spp. identifies a new class of oomycete effector associated with host adaptation.</title>
        <authorList>
            <person name="Gaulin E."/>
        </authorList>
    </citation>
    <scope>NUCLEOTIDE SEQUENCE</scope>
    <source>
        <strain evidence="7">CBS 578.67</strain>
    </source>
</reference>
<evidence type="ECO:0000256" key="5">
    <source>
        <dbReference type="SAM" id="MobiDB-lite"/>
    </source>
</evidence>
<dbReference type="PROSITE" id="PS01360">
    <property type="entry name" value="ZF_MYND_1"/>
    <property type="match status" value="1"/>
</dbReference>
<feature type="compositionally biased region" description="Basic residues" evidence="5">
    <location>
        <begin position="397"/>
        <end position="406"/>
    </location>
</feature>
<dbReference type="GO" id="GO:0008270">
    <property type="term" value="F:zinc ion binding"/>
    <property type="evidence" value="ECO:0007669"/>
    <property type="project" value="UniProtKB-KW"/>
</dbReference>
<dbReference type="Gene3D" id="6.10.140.2220">
    <property type="match status" value="1"/>
</dbReference>
<keyword evidence="3" id="KW-0862">Zinc</keyword>
<dbReference type="AlphaFoldDB" id="A0A485LHG4"/>
<evidence type="ECO:0000256" key="3">
    <source>
        <dbReference type="ARBA" id="ARBA00022833"/>
    </source>
</evidence>
<keyword evidence="1" id="KW-0479">Metal-binding</keyword>
<proteinExistence type="predicted"/>
<keyword evidence="2 4" id="KW-0863">Zinc-finger</keyword>
<feature type="domain" description="MYND-type" evidence="6">
    <location>
        <begin position="938"/>
        <end position="975"/>
    </location>
</feature>
<evidence type="ECO:0000313" key="7">
    <source>
        <dbReference type="EMBL" id="KAF0687660.1"/>
    </source>
</evidence>
<sequence length="978" mass="110365">MVTYRSICSTIHVQQPCHQTPTLLIVLSPISIILKVEPVVHTGPAKASDFHVLRNSLPPNARVFCPLKYEAILCEGLGPAAGSLNLTIVGRPDNEIPRAFAEIAEQFANNIPSRCALCDDTRINIPYVGQPPRPCVCAGMEAIRRMTDSAIHSIFDTSATFWQAQPWLHMRINHVLRIEVAGSPFRYVQILGGTGCCDVAIMAHVDWQDVQNENWSVGTMRVNAQEYYSVAKAEFQPPGQGCRSWKDLDYIDAQARMGTPVRLPDPENPDPVTQAVLPMFTRISIKRKTNANDLDVRQVSATFEETAYLQVAMWTVVTILNDKLLEPVPQSPLGDYRKYYAFEKTLPMPSSMAFFNDLPPSQRVVSVAYPAIDDKSRMSELQLVGVEMKKNANPESKKKKKKKRNKQPKEDDEDHGEIDVSALARMREIMARKAMANGFYQRGMYTEAYAHYLLVINDFLEFRASLDVHHQQDPQMILNAHNLYSNRAQAALKLEWYDKVIEDCSRVIPFIVSHCANVYVVRCLHARARAYAALHFYDNSFDDWHVLAIEAQKGNTDVPPKAYLAEEGQKIQKQQSLCQLDGQWTAMGNNGMNLTRFFHSTVLHPDGTSLIVFGGRSTTMIGAEVNDVTIHQYIFDTKKWVDIPGSGQKPPCLSGHSAVVYERRMYVFGGTPLHDNHQSKGAFYQLNIDTWVWKRVKASNEPALRNEHTACVYNDQMILCGGWQDPSGSVRSSHLDAFDFKTMSWTQLPQLAPEKSPPASLCLHMTWIYESKLFVFGGKADTADFYEYQSKLYAYDLDLNEWLGHPRVSKTSDLLPTHPGPRSESQAICFEHNVYTFGGYAELPVGSKYFGDGYRLVHNADNTISWSKINAAKITQPWPPSRAGCTFTLDAQRKRAILYGGYETLRNDIVHGDMWELQLESYGTPGHTISTSKEKMACGSCARVGKWKKCARCNQKAYCSLNCQKKDWPTHKTLCRPQ</sequence>
<dbReference type="PANTHER" id="PTHR46461">
    <property type="entry name" value="KELCH DOMAIN-CONTAINING PROTEIN 3"/>
    <property type="match status" value="1"/>
</dbReference>
<dbReference type="GO" id="GO:0005737">
    <property type="term" value="C:cytoplasm"/>
    <property type="evidence" value="ECO:0007669"/>
    <property type="project" value="TreeGrafter"/>
</dbReference>
<dbReference type="EMBL" id="CAADRA010006923">
    <property type="protein sequence ID" value="VFT97324.1"/>
    <property type="molecule type" value="Genomic_DNA"/>
</dbReference>
<evidence type="ECO:0000256" key="1">
    <source>
        <dbReference type="ARBA" id="ARBA00022723"/>
    </source>
</evidence>
<dbReference type="SUPFAM" id="SSF48452">
    <property type="entry name" value="TPR-like"/>
    <property type="match status" value="1"/>
</dbReference>
<dbReference type="OrthoDB" id="432528at2759"/>
<dbReference type="Pfam" id="PF01753">
    <property type="entry name" value="zf-MYND"/>
    <property type="match status" value="1"/>
</dbReference>
<keyword evidence="9" id="KW-1185">Reference proteome</keyword>
<evidence type="ECO:0000313" key="9">
    <source>
        <dbReference type="Proteomes" id="UP000332933"/>
    </source>
</evidence>
<accession>A0A485LHG4</accession>
<evidence type="ECO:0000256" key="4">
    <source>
        <dbReference type="PROSITE-ProRule" id="PRU00134"/>
    </source>
</evidence>
<dbReference type="PANTHER" id="PTHR46461:SF2">
    <property type="entry name" value="ATTRACTIN"/>
    <property type="match status" value="1"/>
</dbReference>
<dbReference type="PROSITE" id="PS50865">
    <property type="entry name" value="ZF_MYND_2"/>
    <property type="match status" value="1"/>
</dbReference>